<feature type="chain" id="PRO_5045698277" evidence="2">
    <location>
        <begin position="23"/>
        <end position="1020"/>
    </location>
</feature>
<dbReference type="PANTHER" id="PTHR44757">
    <property type="entry name" value="DIGUANYLATE CYCLASE DGCP"/>
    <property type="match status" value="1"/>
</dbReference>
<evidence type="ECO:0000313" key="8">
    <source>
        <dbReference type="Proteomes" id="UP000663570"/>
    </source>
</evidence>
<dbReference type="InterPro" id="IPR013655">
    <property type="entry name" value="PAS_fold_3"/>
</dbReference>
<keyword evidence="8" id="KW-1185">Reference proteome</keyword>
<feature type="domain" description="PAC" evidence="4">
    <location>
        <begin position="145"/>
        <end position="197"/>
    </location>
</feature>
<dbReference type="PROSITE" id="PS50887">
    <property type="entry name" value="GGDEF"/>
    <property type="match status" value="1"/>
</dbReference>
<dbReference type="InterPro" id="IPR029787">
    <property type="entry name" value="Nucleotide_cyclase"/>
</dbReference>
<feature type="domain" description="PAC" evidence="4">
    <location>
        <begin position="272"/>
        <end position="324"/>
    </location>
</feature>
<dbReference type="CDD" id="cd00130">
    <property type="entry name" value="PAS"/>
    <property type="match status" value="4"/>
</dbReference>
<evidence type="ECO:0000259" key="4">
    <source>
        <dbReference type="PROSITE" id="PS50113"/>
    </source>
</evidence>
<dbReference type="Pfam" id="PF13426">
    <property type="entry name" value="PAS_9"/>
    <property type="match status" value="2"/>
</dbReference>
<gene>
    <name evidence="7" type="ORF">JY500_15810</name>
</gene>
<dbReference type="InterPro" id="IPR000160">
    <property type="entry name" value="GGDEF_dom"/>
</dbReference>
<evidence type="ECO:0000256" key="2">
    <source>
        <dbReference type="SAM" id="SignalP"/>
    </source>
</evidence>
<evidence type="ECO:0000259" key="3">
    <source>
        <dbReference type="PROSITE" id="PS50112"/>
    </source>
</evidence>
<reference evidence="7 8" key="1">
    <citation type="submission" date="2021-02" db="EMBL/GenBank/DDBJ databases">
        <title>Niveibacterium changnyeongensis HC41.</title>
        <authorList>
            <person name="Kang M."/>
        </authorList>
    </citation>
    <scope>NUCLEOTIDE SEQUENCE [LARGE SCALE GENOMIC DNA]</scope>
    <source>
        <strain evidence="7 8">HC41</strain>
    </source>
</reference>
<evidence type="ECO:0000259" key="5">
    <source>
        <dbReference type="PROSITE" id="PS50883"/>
    </source>
</evidence>
<dbReference type="InterPro" id="IPR000700">
    <property type="entry name" value="PAS-assoc_C"/>
</dbReference>
<dbReference type="RefSeq" id="WP_206253759.1">
    <property type="nucleotide sequence ID" value="NZ_CP071060.1"/>
</dbReference>
<proteinExistence type="predicted"/>
<keyword evidence="2" id="KW-0732">Signal</keyword>
<protein>
    <submittedName>
        <fullName evidence="7">EAL domain-containing protein</fullName>
    </submittedName>
</protein>
<dbReference type="CDD" id="cd01949">
    <property type="entry name" value="GGDEF"/>
    <property type="match status" value="1"/>
</dbReference>
<dbReference type="Pfam" id="PF08447">
    <property type="entry name" value="PAS_3"/>
    <property type="match status" value="2"/>
</dbReference>
<dbReference type="EMBL" id="CP071060">
    <property type="protein sequence ID" value="QSI75933.1"/>
    <property type="molecule type" value="Genomic_DNA"/>
</dbReference>
<dbReference type="InterPro" id="IPR035965">
    <property type="entry name" value="PAS-like_dom_sf"/>
</dbReference>
<organism evidence="7 8">
    <name type="scientific">Niveibacterium microcysteis</name>
    <dbReference type="NCBI Taxonomy" id="2811415"/>
    <lineage>
        <taxon>Bacteria</taxon>
        <taxon>Pseudomonadati</taxon>
        <taxon>Pseudomonadota</taxon>
        <taxon>Betaproteobacteria</taxon>
        <taxon>Rhodocyclales</taxon>
        <taxon>Rhodocyclaceae</taxon>
        <taxon>Niveibacterium</taxon>
    </lineage>
</organism>
<keyword evidence="1" id="KW-0472">Membrane</keyword>
<dbReference type="PROSITE" id="PS50113">
    <property type="entry name" value="PAC"/>
    <property type="match status" value="3"/>
</dbReference>
<feature type="domain" description="EAL" evidence="5">
    <location>
        <begin position="753"/>
        <end position="1007"/>
    </location>
</feature>
<dbReference type="Proteomes" id="UP000663570">
    <property type="component" value="Chromosome"/>
</dbReference>
<dbReference type="InterPro" id="IPR001610">
    <property type="entry name" value="PAC"/>
</dbReference>
<dbReference type="InterPro" id="IPR043128">
    <property type="entry name" value="Rev_trsase/Diguanyl_cyclase"/>
</dbReference>
<dbReference type="SMART" id="SM00086">
    <property type="entry name" value="PAC"/>
    <property type="match status" value="4"/>
</dbReference>
<dbReference type="SUPFAM" id="SSF55073">
    <property type="entry name" value="Nucleotide cyclase"/>
    <property type="match status" value="1"/>
</dbReference>
<dbReference type="SUPFAM" id="SSF141868">
    <property type="entry name" value="EAL domain-like"/>
    <property type="match status" value="1"/>
</dbReference>
<dbReference type="Pfam" id="PF00990">
    <property type="entry name" value="GGDEF"/>
    <property type="match status" value="1"/>
</dbReference>
<feature type="domain" description="PAS" evidence="3">
    <location>
        <begin position="454"/>
        <end position="501"/>
    </location>
</feature>
<dbReference type="Gene3D" id="3.30.450.20">
    <property type="entry name" value="PAS domain"/>
    <property type="match status" value="4"/>
</dbReference>
<evidence type="ECO:0000259" key="6">
    <source>
        <dbReference type="PROSITE" id="PS50887"/>
    </source>
</evidence>
<dbReference type="SMART" id="SM00091">
    <property type="entry name" value="PAS"/>
    <property type="match status" value="4"/>
</dbReference>
<dbReference type="PANTHER" id="PTHR44757:SF2">
    <property type="entry name" value="BIOFILM ARCHITECTURE MAINTENANCE PROTEIN MBAA"/>
    <property type="match status" value="1"/>
</dbReference>
<dbReference type="PROSITE" id="PS50112">
    <property type="entry name" value="PAS"/>
    <property type="match status" value="4"/>
</dbReference>
<dbReference type="NCBIfam" id="TIGR00229">
    <property type="entry name" value="sensory_box"/>
    <property type="match status" value="3"/>
</dbReference>
<feature type="signal peptide" evidence="2">
    <location>
        <begin position="1"/>
        <end position="22"/>
    </location>
</feature>
<feature type="transmembrane region" description="Helical" evidence="1">
    <location>
        <begin position="283"/>
        <end position="299"/>
    </location>
</feature>
<evidence type="ECO:0000256" key="1">
    <source>
        <dbReference type="SAM" id="Phobius"/>
    </source>
</evidence>
<dbReference type="NCBIfam" id="TIGR00254">
    <property type="entry name" value="GGDEF"/>
    <property type="match status" value="1"/>
</dbReference>
<feature type="transmembrane region" description="Helical" evidence="1">
    <location>
        <begin position="32"/>
        <end position="51"/>
    </location>
</feature>
<feature type="domain" description="PAS" evidence="3">
    <location>
        <begin position="70"/>
        <end position="142"/>
    </location>
</feature>
<dbReference type="InterPro" id="IPR000014">
    <property type="entry name" value="PAS"/>
</dbReference>
<dbReference type="Gene3D" id="3.20.20.450">
    <property type="entry name" value="EAL domain"/>
    <property type="match status" value="1"/>
</dbReference>
<dbReference type="Gene3D" id="3.30.70.270">
    <property type="match status" value="1"/>
</dbReference>
<feature type="domain" description="PAS" evidence="3">
    <location>
        <begin position="325"/>
        <end position="367"/>
    </location>
</feature>
<feature type="domain" description="PAC" evidence="4">
    <location>
        <begin position="527"/>
        <end position="579"/>
    </location>
</feature>
<keyword evidence="1" id="KW-1133">Transmembrane helix</keyword>
<sequence length="1020" mass="114229">MHAVRHIPLALASLTATAPAFASDAGGGAGMWIWISVIAILMAALAIVVAIEARRRTETLKQLRDEARTEAERFRKTIEGTNAVAWEFDPTNNLCSYVSPQAELLLGFPLNAWTQPGFWRENIHPEDRSFVIEFFRAQTELGYDHELEYRMLHADGQTVFVRDMRTVHRKPDGSIDRISSLLINLSVHKATEAALEDSEARFRSTFEQAAVGIAMCSLAGRYSRVNRRFTEISGYSEADLLQMGFRELVHADDAQRFDAQLMPLAGSDREVITLEMRIRRRDGSLVWVAMTVSVVRALSRDPSQYMVVIEDISGRKQTEAVLRESEARMRTIISSLDEGIVMRNAAGDVEVCNEAVAKIYGMTLAEFYRFRLDSGQIEFVFADGSQRAAETLPPMLALAGDEPVADMIAFRNQDGEIRTLWTKSTPLHREDDPRPYAVVTTVTDMTQRLQGEAELRLAASVFENSVEAIVVAGADRNIVRVNPAFSTVTGFEVRDVIGHSLPDVTGSRHETGFFEGVWRSIERDGFWQGEVWNTRKNGKAFPAWLSISSVRDHDGLISNYVAVFSDITERKANEARIAYLAHHDPLTGLPNRALMQDRLSQSLARAHRERTMVGLLFLDLDRFKMINDSLGHHAGDRLLQQVAERVRTCVRDSDTICRQGGDEFIIVLNDMPNTRAPARVAEKILGSLAEPFDVDTHRIGTSFSIGIAVYPNDGRDPESLMKNADTAMYHAKESGRNTFRFFTEAMNANALERLQLENALRQAVERNELTLYYQPQVSLKDGMVVGAEALLRWQHPQRGFISPARFIPIAEESGLIVPIGRWVLREACRQARAWEKQGLPPIMMAVNMSALQFRRDNVVAMVREVLEETGHEPDRVELELTESLLMENAGEVLSTIQQLKGLGVRLSIDDFGTGYSSLSYLKRFAVDRLKIDQSFVRDVPIDSDDAAIVRAIIQLGEALKLDVIAEGAETIAQVEFLRREGCSEAQGYYWCPPVPPGVFQSMLHRGIITPEADRAMLSIG</sequence>
<feature type="domain" description="PAS" evidence="3">
    <location>
        <begin position="198"/>
        <end position="268"/>
    </location>
</feature>
<name>A0ABX7M431_9RHOO</name>
<dbReference type="SUPFAM" id="SSF55785">
    <property type="entry name" value="PYP-like sensor domain (PAS domain)"/>
    <property type="match status" value="4"/>
</dbReference>
<dbReference type="InterPro" id="IPR001633">
    <property type="entry name" value="EAL_dom"/>
</dbReference>
<dbReference type="InterPro" id="IPR052155">
    <property type="entry name" value="Biofilm_reg_signaling"/>
</dbReference>
<dbReference type="SMART" id="SM00267">
    <property type="entry name" value="GGDEF"/>
    <property type="match status" value="1"/>
</dbReference>
<dbReference type="PROSITE" id="PS50883">
    <property type="entry name" value="EAL"/>
    <property type="match status" value="1"/>
</dbReference>
<dbReference type="SMART" id="SM00052">
    <property type="entry name" value="EAL"/>
    <property type="match status" value="1"/>
</dbReference>
<accession>A0ABX7M431</accession>
<keyword evidence="1" id="KW-0812">Transmembrane</keyword>
<feature type="domain" description="GGDEF" evidence="6">
    <location>
        <begin position="611"/>
        <end position="744"/>
    </location>
</feature>
<evidence type="ECO:0000313" key="7">
    <source>
        <dbReference type="EMBL" id="QSI75933.1"/>
    </source>
</evidence>
<dbReference type="CDD" id="cd01948">
    <property type="entry name" value="EAL"/>
    <property type="match status" value="1"/>
</dbReference>
<dbReference type="InterPro" id="IPR035919">
    <property type="entry name" value="EAL_sf"/>
</dbReference>
<dbReference type="Pfam" id="PF00563">
    <property type="entry name" value="EAL"/>
    <property type="match status" value="1"/>
</dbReference>